<dbReference type="InterPro" id="IPR006076">
    <property type="entry name" value="FAD-dep_OxRdtase"/>
</dbReference>
<dbReference type="GO" id="GO:0005737">
    <property type="term" value="C:cytoplasm"/>
    <property type="evidence" value="ECO:0007669"/>
    <property type="project" value="TreeGrafter"/>
</dbReference>
<dbReference type="InterPro" id="IPR036188">
    <property type="entry name" value="FAD/NAD-bd_sf"/>
</dbReference>
<protein>
    <submittedName>
        <fullName evidence="6">FAD-binding oxidoreductase</fullName>
    </submittedName>
</protein>
<reference evidence="6" key="1">
    <citation type="submission" date="2022-07" db="EMBL/GenBank/DDBJ databases">
        <title>Description and genome-wide analysis of Profundicola chukchiensis gen. nov., sp. nov., marine bacteria isolated from bottom sediments of the Chukchi Sea.</title>
        <authorList>
            <person name="Romanenko L."/>
            <person name="Otstavnykh N."/>
            <person name="Kurilenko V."/>
            <person name="Eremeev V."/>
            <person name="Velansky P."/>
            <person name="Mikhailov V."/>
            <person name="Isaeva M."/>
        </authorList>
    </citation>
    <scope>NUCLEOTIDE SEQUENCE</scope>
    <source>
        <strain evidence="6">KMM 9713</strain>
    </source>
</reference>
<dbReference type="SUPFAM" id="SSF51905">
    <property type="entry name" value="FAD/NAD(P)-binding domain"/>
    <property type="match status" value="1"/>
</dbReference>
<dbReference type="Gene3D" id="3.50.50.60">
    <property type="entry name" value="FAD/NAD(P)-binding domain"/>
    <property type="match status" value="1"/>
</dbReference>
<dbReference type="AlphaFoldDB" id="A0A9X4MY05"/>
<sequence>MPQKVDYLIVGLGIAGVCFAKQCLDNNKTFKIVADNKKQASHVAAGMYNPIILFRFTTIHRAVEQMDQLVKTFGEFESLLNQKIIHPKKIYRIFANQHETEIWVKKISKKPILQKFLNPEIIPNTFEGIHAPYGFGEVMHCGWVDMSLLIESFKKQFNEHIINERFDYDSMDTETNKYGDIEVKQVIFAEGVGLEHNPYFNYVPIIKNKGEILELEIDQELPDIIFKSKNFLMPLGGNKYYVGATYDVDYDSPEPTEANKELLLEKLSAYYKGEYTVVEHRAAFRPTIEDRRSIIGEHPKFKNMFLLNGMGTRGSFNAPSLSQYLFNHIEHKSEIPEEYKLSRFNHLLKD</sequence>
<gene>
    <name evidence="6" type="ORF">NMK71_11095</name>
</gene>
<dbReference type="PANTHER" id="PTHR13847:SF286">
    <property type="entry name" value="D-AMINO ACID DEHYDROGENASE"/>
    <property type="match status" value="1"/>
</dbReference>
<organism evidence="6 7">
    <name type="scientific">Profundicola chukchiensis</name>
    <dbReference type="NCBI Taxonomy" id="2961959"/>
    <lineage>
        <taxon>Bacteria</taxon>
        <taxon>Pseudomonadati</taxon>
        <taxon>Bacteroidota</taxon>
        <taxon>Flavobacteriia</taxon>
        <taxon>Flavobacteriales</taxon>
        <taxon>Weeksellaceae</taxon>
        <taxon>Profundicola</taxon>
    </lineage>
</organism>
<keyword evidence="3" id="KW-0285">Flavoprotein</keyword>
<keyword evidence="7" id="KW-1185">Reference proteome</keyword>
<evidence type="ECO:0000313" key="7">
    <source>
        <dbReference type="Proteomes" id="UP001152599"/>
    </source>
</evidence>
<dbReference type="RefSeq" id="WP_304421242.1">
    <property type="nucleotide sequence ID" value="NZ_JANCMU010000008.1"/>
</dbReference>
<evidence type="ECO:0000256" key="1">
    <source>
        <dbReference type="ARBA" id="ARBA00001974"/>
    </source>
</evidence>
<dbReference type="Gene3D" id="3.30.9.10">
    <property type="entry name" value="D-Amino Acid Oxidase, subunit A, domain 2"/>
    <property type="match status" value="1"/>
</dbReference>
<accession>A0A9X4MY05</accession>
<dbReference type="Proteomes" id="UP001152599">
    <property type="component" value="Unassembled WGS sequence"/>
</dbReference>
<name>A0A9X4MY05_9FLAO</name>
<dbReference type="EMBL" id="JANCMU010000008">
    <property type="protein sequence ID" value="MDG4946958.1"/>
    <property type="molecule type" value="Genomic_DNA"/>
</dbReference>
<comment type="similarity">
    <text evidence="2">Belongs to the DadA oxidoreductase family.</text>
</comment>
<evidence type="ECO:0000256" key="3">
    <source>
        <dbReference type="ARBA" id="ARBA00022630"/>
    </source>
</evidence>
<evidence type="ECO:0000313" key="6">
    <source>
        <dbReference type="EMBL" id="MDG4946958.1"/>
    </source>
</evidence>
<comment type="caution">
    <text evidence="6">The sequence shown here is derived from an EMBL/GenBank/DDBJ whole genome shotgun (WGS) entry which is preliminary data.</text>
</comment>
<evidence type="ECO:0000259" key="5">
    <source>
        <dbReference type="Pfam" id="PF01266"/>
    </source>
</evidence>
<dbReference type="Pfam" id="PF01266">
    <property type="entry name" value="DAO"/>
    <property type="match status" value="1"/>
</dbReference>
<feature type="domain" description="FAD dependent oxidoreductase" evidence="5">
    <location>
        <begin position="6"/>
        <end position="323"/>
    </location>
</feature>
<evidence type="ECO:0000256" key="4">
    <source>
        <dbReference type="ARBA" id="ARBA00023002"/>
    </source>
</evidence>
<dbReference type="GO" id="GO:0016491">
    <property type="term" value="F:oxidoreductase activity"/>
    <property type="evidence" value="ECO:0007669"/>
    <property type="project" value="UniProtKB-KW"/>
</dbReference>
<keyword evidence="4" id="KW-0560">Oxidoreductase</keyword>
<dbReference type="PANTHER" id="PTHR13847">
    <property type="entry name" value="SARCOSINE DEHYDROGENASE-RELATED"/>
    <property type="match status" value="1"/>
</dbReference>
<evidence type="ECO:0000256" key="2">
    <source>
        <dbReference type="ARBA" id="ARBA00009410"/>
    </source>
</evidence>
<proteinExistence type="inferred from homology"/>
<comment type="cofactor">
    <cofactor evidence="1">
        <name>FAD</name>
        <dbReference type="ChEBI" id="CHEBI:57692"/>
    </cofactor>
</comment>